<evidence type="ECO:0000256" key="5">
    <source>
        <dbReference type="SAM" id="Phobius"/>
    </source>
</evidence>
<dbReference type="PANTHER" id="PTHR13314:SF2">
    <property type="entry name" value="CALCIUM CHANNEL FLOWER HOMOLOG"/>
    <property type="match status" value="1"/>
</dbReference>
<dbReference type="GO" id="GO:0012505">
    <property type="term" value="C:endomembrane system"/>
    <property type="evidence" value="ECO:0007669"/>
    <property type="project" value="UniProtKB-SubCell"/>
</dbReference>
<dbReference type="GO" id="GO:0016192">
    <property type="term" value="P:vesicle-mediated transport"/>
    <property type="evidence" value="ECO:0007669"/>
    <property type="project" value="TreeGrafter"/>
</dbReference>
<sequence length="182" mass="19887">EIRLEDRYSYITNGQLRNIRRDCRRMGSDAIIRTFLLPFISIFGTIAAIGLVICGILSCISVSVLCILVGVYIILVGICVMFMEAPLIYKAFDIGVGVHNFTKPLKNWMKVILYFCLVIPMFLCLGFSNIIAIIFLCLLALGQGALWAYSGPDATTENPGGPDSNLMSTMGMGNVDGSTTNV</sequence>
<keyword evidence="4 5" id="KW-0472">Membrane</keyword>
<dbReference type="Proteomes" id="UP000054560">
    <property type="component" value="Unassembled WGS sequence"/>
</dbReference>
<feature type="transmembrane region" description="Helical" evidence="5">
    <location>
        <begin position="111"/>
        <end position="141"/>
    </location>
</feature>
<dbReference type="AlphaFoldDB" id="A0A0L0FNC0"/>
<keyword evidence="3 5" id="KW-1133">Transmembrane helix</keyword>
<evidence type="ECO:0000256" key="3">
    <source>
        <dbReference type="ARBA" id="ARBA00022989"/>
    </source>
</evidence>
<name>A0A0L0FNC0_9EUKA</name>
<proteinExistence type="predicted"/>
<dbReference type="EMBL" id="KQ242585">
    <property type="protein sequence ID" value="KNC77981.1"/>
    <property type="molecule type" value="Genomic_DNA"/>
</dbReference>
<evidence type="ECO:0000313" key="7">
    <source>
        <dbReference type="Proteomes" id="UP000054560"/>
    </source>
</evidence>
<organism evidence="6 7">
    <name type="scientific">Sphaeroforma arctica JP610</name>
    <dbReference type="NCBI Taxonomy" id="667725"/>
    <lineage>
        <taxon>Eukaryota</taxon>
        <taxon>Ichthyosporea</taxon>
        <taxon>Ichthyophonida</taxon>
        <taxon>Sphaeroforma</taxon>
    </lineage>
</organism>
<comment type="subcellular location">
    <subcellularLocation>
        <location evidence="1">Endomembrane system</location>
        <topology evidence="1">Multi-pass membrane protein</topology>
    </subcellularLocation>
</comment>
<dbReference type="SMART" id="SM01077">
    <property type="entry name" value="Cg6151-P"/>
    <property type="match status" value="1"/>
</dbReference>
<evidence type="ECO:0000256" key="1">
    <source>
        <dbReference type="ARBA" id="ARBA00004127"/>
    </source>
</evidence>
<keyword evidence="2 5" id="KW-0812">Transmembrane</keyword>
<evidence type="ECO:0000313" key="6">
    <source>
        <dbReference type="EMBL" id="KNC77981.1"/>
    </source>
</evidence>
<protein>
    <submittedName>
        <fullName evidence="6">Uncharacterized protein</fullName>
    </submittedName>
</protein>
<dbReference type="PANTHER" id="PTHR13314">
    <property type="entry name" value="CALCIUM CHANNEL FLOWER HOMOLOG"/>
    <property type="match status" value="1"/>
</dbReference>
<dbReference type="Pfam" id="PF10233">
    <property type="entry name" value="Cg6151-P"/>
    <property type="match status" value="1"/>
</dbReference>
<evidence type="ECO:0000256" key="4">
    <source>
        <dbReference type="ARBA" id="ARBA00023136"/>
    </source>
</evidence>
<dbReference type="GO" id="GO:0016020">
    <property type="term" value="C:membrane"/>
    <property type="evidence" value="ECO:0007669"/>
    <property type="project" value="InterPro"/>
</dbReference>
<accession>A0A0L0FNC0</accession>
<reference evidence="6 7" key="1">
    <citation type="submission" date="2011-02" db="EMBL/GenBank/DDBJ databases">
        <title>The Genome Sequence of Sphaeroforma arctica JP610.</title>
        <authorList>
            <consortium name="The Broad Institute Genome Sequencing Platform"/>
            <person name="Russ C."/>
            <person name="Cuomo C."/>
            <person name="Young S.K."/>
            <person name="Zeng Q."/>
            <person name="Gargeya S."/>
            <person name="Alvarado L."/>
            <person name="Berlin A."/>
            <person name="Chapman S.B."/>
            <person name="Chen Z."/>
            <person name="Freedman E."/>
            <person name="Gellesch M."/>
            <person name="Goldberg J."/>
            <person name="Griggs A."/>
            <person name="Gujja S."/>
            <person name="Heilman E."/>
            <person name="Heiman D."/>
            <person name="Howarth C."/>
            <person name="Mehta T."/>
            <person name="Neiman D."/>
            <person name="Pearson M."/>
            <person name="Roberts A."/>
            <person name="Saif S."/>
            <person name="Shea T."/>
            <person name="Shenoy N."/>
            <person name="Sisk P."/>
            <person name="Stolte C."/>
            <person name="Sykes S."/>
            <person name="White J."/>
            <person name="Yandava C."/>
            <person name="Burger G."/>
            <person name="Gray M.W."/>
            <person name="Holland P.W.H."/>
            <person name="King N."/>
            <person name="Lang F.B.F."/>
            <person name="Roger A.J."/>
            <person name="Ruiz-Trillo I."/>
            <person name="Haas B."/>
            <person name="Nusbaum C."/>
            <person name="Birren B."/>
        </authorList>
    </citation>
    <scope>NUCLEOTIDE SEQUENCE [LARGE SCALE GENOMIC DNA]</scope>
    <source>
        <strain evidence="6 7">JP610</strain>
    </source>
</reference>
<dbReference type="GeneID" id="25910074"/>
<feature type="transmembrane region" description="Helical" evidence="5">
    <location>
        <begin position="64"/>
        <end position="83"/>
    </location>
</feature>
<feature type="non-terminal residue" evidence="6">
    <location>
        <position position="1"/>
    </location>
</feature>
<gene>
    <name evidence="6" type="ORF">SARC_09570</name>
</gene>
<keyword evidence="7" id="KW-1185">Reference proteome</keyword>
<evidence type="ECO:0000256" key="2">
    <source>
        <dbReference type="ARBA" id="ARBA00022692"/>
    </source>
</evidence>
<dbReference type="InterPro" id="IPR019365">
    <property type="entry name" value="TVP18/Ca-channel_flower"/>
</dbReference>
<dbReference type="RefSeq" id="XP_014151883.1">
    <property type="nucleotide sequence ID" value="XM_014296408.1"/>
</dbReference>
<feature type="transmembrane region" description="Helical" evidence="5">
    <location>
        <begin position="35"/>
        <end position="57"/>
    </location>
</feature>